<accession>A0A2S1LAV3</accession>
<organism evidence="2 3">
    <name type="scientific">Flavobacterium faecale</name>
    <dbReference type="NCBI Taxonomy" id="1355330"/>
    <lineage>
        <taxon>Bacteria</taxon>
        <taxon>Pseudomonadati</taxon>
        <taxon>Bacteroidota</taxon>
        <taxon>Flavobacteriia</taxon>
        <taxon>Flavobacteriales</taxon>
        <taxon>Flavobacteriaceae</taxon>
        <taxon>Flavobacterium</taxon>
    </lineage>
</organism>
<reference evidence="2 3" key="1">
    <citation type="submission" date="2017-04" db="EMBL/GenBank/DDBJ databases">
        <title>Compelte genome sequence of WV33.</title>
        <authorList>
            <person name="Lee P.C."/>
        </authorList>
    </citation>
    <scope>NUCLEOTIDE SEQUENCE [LARGE SCALE GENOMIC DNA]</scope>
    <source>
        <strain evidence="2 3">WV33</strain>
    </source>
</reference>
<feature type="domain" description="Outer membrane protein beta-barrel" evidence="1">
    <location>
        <begin position="27"/>
        <end position="186"/>
    </location>
</feature>
<evidence type="ECO:0000313" key="2">
    <source>
        <dbReference type="EMBL" id="AWG20847.1"/>
    </source>
</evidence>
<gene>
    <name evidence="2" type="ORF">FFWV33_04460</name>
</gene>
<evidence type="ECO:0000313" key="3">
    <source>
        <dbReference type="Proteomes" id="UP000244527"/>
    </source>
</evidence>
<name>A0A2S1LAV3_9FLAO</name>
<dbReference type="OrthoDB" id="1143271at2"/>
<keyword evidence="3" id="KW-1185">Reference proteome</keyword>
<dbReference type="Proteomes" id="UP000244527">
    <property type="component" value="Chromosome"/>
</dbReference>
<dbReference type="Pfam" id="PF13568">
    <property type="entry name" value="OMP_b-brl_2"/>
    <property type="match status" value="1"/>
</dbReference>
<dbReference type="InterPro" id="IPR025665">
    <property type="entry name" value="Beta-barrel_OMP_2"/>
</dbReference>
<proteinExistence type="predicted"/>
<dbReference type="RefSeq" id="WP_108739801.1">
    <property type="nucleotide sequence ID" value="NZ_CP020918.1"/>
</dbReference>
<sequence>MKKSIFNAFLLMITIGSYAQYGYRDSNRIGITVGVNQSTVNTNNFKTMPELGWNGGLSIRGNFYNNWDMVYSIQFSESAFSVATKKIGIIDENVKYKMPGAQLSLQASYVILENHLSVEFGPIIQANGKLSLNANQENNLITGTTLLAKDIVDISKINFYPTIGVTAGGKHIRFRAAYQYGLTNIFSNLNSNTTVSNFKGNVSMWNGNMIIYF</sequence>
<dbReference type="EMBL" id="CP020918">
    <property type="protein sequence ID" value="AWG20847.1"/>
    <property type="molecule type" value="Genomic_DNA"/>
</dbReference>
<dbReference type="AlphaFoldDB" id="A0A2S1LAV3"/>
<dbReference type="KEGG" id="ffa:FFWV33_04460"/>
<protein>
    <recommendedName>
        <fullName evidence="1">Outer membrane protein beta-barrel domain-containing protein</fullName>
    </recommendedName>
</protein>
<evidence type="ECO:0000259" key="1">
    <source>
        <dbReference type="Pfam" id="PF13568"/>
    </source>
</evidence>